<proteinExistence type="inferred from homology"/>
<dbReference type="Gene3D" id="2.60.120.260">
    <property type="entry name" value="Galactose-binding domain-like"/>
    <property type="match status" value="1"/>
</dbReference>
<feature type="domain" description="Dockerin" evidence="5">
    <location>
        <begin position="551"/>
        <end position="626"/>
    </location>
</feature>
<dbReference type="Gene3D" id="2.60.120.430">
    <property type="entry name" value="Galactose-binding lectin"/>
    <property type="match status" value="1"/>
</dbReference>
<dbReference type="PROSITE" id="PS51175">
    <property type="entry name" value="CBM6"/>
    <property type="match status" value="1"/>
</dbReference>
<evidence type="ECO:0000259" key="4">
    <source>
        <dbReference type="PROSITE" id="PS51175"/>
    </source>
</evidence>
<keyword evidence="7" id="KW-1185">Reference proteome</keyword>
<evidence type="ECO:0000256" key="1">
    <source>
        <dbReference type="ARBA" id="ARBA00008668"/>
    </source>
</evidence>
<dbReference type="InterPro" id="IPR035992">
    <property type="entry name" value="Ricin_B-like_lectins"/>
</dbReference>
<dbReference type="AlphaFoldDB" id="E9SGH2"/>
<dbReference type="RefSeq" id="WP_002852471.1">
    <property type="nucleotide sequence ID" value="NZ_ADKM02000123.1"/>
</dbReference>
<keyword evidence="3" id="KW-0732">Signal</keyword>
<sequence length="1028" mass="110899">MKLKKLLSGLTSAALALSCAAGLGHSAHTPTLKAEAATANWKFDFGGNGTASGYTGVSASDVYSSSKGYGFAQTSNMANVSAAGSGALSDAVQFKSTALGNTFNVDLPNGLYEVKVTLGNTNRTSVRAENMLQLINLTGNNAYDTFQIPVTDGQLNIMACEGKAGYAFTMSALEITQLNTTATTNPTVWICGDSTVANYYNVADTSQHGWGQFFGDYVKDAGYIVRNMAASGQYAEGFLSAGQFDAIQAYGKSGDYYIISIGINDTNKAYTTEEKYIESVTYMVQEAKKKGMEVILVKQQGRRSDLQRSPLLTGRWFGGDLDKIGAAEGVQVADLFTEWQNFGLSVGYDGMESYYASGDDLHQSKLGAQKIAELMNGLVKIGKEPETMDTTKAYRFKNVNSGLYLEVKDGAAQAGANVQQWGGDTVGDWNVWRLKHKGYNYYEIWSYLGDGSTYLLDVTNASKDSGANIALNTNTNSNAQWFRFFKNSDGSYTMISRCSGDAGAIEVASADTSWGANVQQWEVNGHPCQHWVIEEVQWPVSQPEPEPEVAPTAFRGDANTDGIVDINDAAAIFRYLSQPYNYPLSAQGILNADVSGSVQGVPDGQVTEADASLIQMYSAGLAQLPASDVSVVPADPWANYYFAVDQTWDQGAAESNHEGFTKTDASMGASQNVGFVNLENVKGSSITFTVNAEKAGNYMTHIRYANGSTVDRKGFVYVNGNTSTYWQQSFPGTADWDTWNEMGIVLPLKAGKNTIKLESAVDEGCPNLDYITIALTDEPIAETYDPNASNPSGPISSDPTLFLLGDSTTMYYNASKQSQNGGPIQGWGYYLTDYLNGGLPVDNRSMAGRSSKKAYDEGRWQGIVDSMKAGDFVIIQFAINDAGASNADRYAPVCGDVNNPTTGSYEYYMTIFINDCKAKGVTPVLMSCTLNGNSYSGGKFVANYTNYTNALKQLSAKYSVPFVDANAALVNHYNSVGYDKARSYHMGYTFGDFKDMTHFNEEGAKVVAGVIANAIKSANINGLSNYVK</sequence>
<organism evidence="6 7">
    <name type="scientific">Ruminococcus albus 8</name>
    <dbReference type="NCBI Taxonomy" id="246199"/>
    <lineage>
        <taxon>Bacteria</taxon>
        <taxon>Bacillati</taxon>
        <taxon>Bacillota</taxon>
        <taxon>Clostridia</taxon>
        <taxon>Eubacteriales</taxon>
        <taxon>Oscillospiraceae</taxon>
        <taxon>Ruminococcus</taxon>
    </lineage>
</organism>
<dbReference type="Pfam" id="PF13472">
    <property type="entry name" value="Lipase_GDSL_2"/>
    <property type="match status" value="2"/>
</dbReference>
<evidence type="ECO:0000313" key="7">
    <source>
        <dbReference type="Proteomes" id="UP000004259"/>
    </source>
</evidence>
<dbReference type="SUPFAM" id="SSF52266">
    <property type="entry name" value="SGNH hydrolase"/>
    <property type="match status" value="2"/>
</dbReference>
<dbReference type="PROSITE" id="PS51766">
    <property type="entry name" value="DOCKERIN"/>
    <property type="match status" value="1"/>
</dbReference>
<dbReference type="SUPFAM" id="SSF49785">
    <property type="entry name" value="Galactose-binding domain-like"/>
    <property type="match status" value="2"/>
</dbReference>
<accession>E9SGH2</accession>
<evidence type="ECO:0000313" key="6">
    <source>
        <dbReference type="EMBL" id="EGC01657.1"/>
    </source>
</evidence>
<dbReference type="SUPFAM" id="SSF63446">
    <property type="entry name" value="Type I dockerin domain"/>
    <property type="match status" value="1"/>
</dbReference>
<dbReference type="Gene3D" id="2.80.10.50">
    <property type="match status" value="2"/>
</dbReference>
<gene>
    <name evidence="6" type="ORF">CUS_6391</name>
</gene>
<dbReference type="InterPro" id="IPR000772">
    <property type="entry name" value="Ricin_B_lectin"/>
</dbReference>
<dbReference type="InterPro" id="IPR005084">
    <property type="entry name" value="CBM6"/>
</dbReference>
<dbReference type="CDD" id="cd04082">
    <property type="entry name" value="CBM35_pectate_lyase-like"/>
    <property type="match status" value="1"/>
</dbReference>
<evidence type="ECO:0000259" key="5">
    <source>
        <dbReference type="PROSITE" id="PS51766"/>
    </source>
</evidence>
<dbReference type="OrthoDB" id="9807041at2"/>
<evidence type="ECO:0000256" key="3">
    <source>
        <dbReference type="SAM" id="SignalP"/>
    </source>
</evidence>
<dbReference type="PANTHER" id="PTHR43695">
    <property type="entry name" value="PUTATIVE (AFU_ORTHOLOGUE AFUA_2G17250)-RELATED"/>
    <property type="match status" value="1"/>
</dbReference>
<dbReference type="Pfam" id="PF14200">
    <property type="entry name" value="RicinB_lectin_2"/>
    <property type="match status" value="1"/>
</dbReference>
<dbReference type="InterPro" id="IPR008979">
    <property type="entry name" value="Galactose-bd-like_sf"/>
</dbReference>
<dbReference type="eggNOG" id="COG3401">
    <property type="taxonomic scope" value="Bacteria"/>
</dbReference>
<dbReference type="EMBL" id="ADKM02000123">
    <property type="protein sequence ID" value="EGC01657.1"/>
    <property type="molecule type" value="Genomic_DNA"/>
</dbReference>
<comment type="caution">
    <text evidence="6">The sequence shown here is derived from an EMBL/GenBank/DDBJ whole genome shotgun (WGS) entry which is preliminary data.</text>
</comment>
<dbReference type="GO" id="GO:0016787">
    <property type="term" value="F:hydrolase activity"/>
    <property type="evidence" value="ECO:0007669"/>
    <property type="project" value="UniProtKB-KW"/>
</dbReference>
<keyword evidence="2" id="KW-0378">Hydrolase</keyword>
<dbReference type="eggNOG" id="COG2755">
    <property type="taxonomic scope" value="Bacteria"/>
</dbReference>
<protein>
    <submittedName>
        <fullName evidence="6">GDSL-like protein</fullName>
    </submittedName>
</protein>
<dbReference type="InterPro" id="IPR013830">
    <property type="entry name" value="SGNH_hydro"/>
</dbReference>
<dbReference type="PROSITE" id="PS51257">
    <property type="entry name" value="PROKAR_LIPOPROTEIN"/>
    <property type="match status" value="1"/>
</dbReference>
<dbReference type="GO" id="GO:0030246">
    <property type="term" value="F:carbohydrate binding"/>
    <property type="evidence" value="ECO:0007669"/>
    <property type="project" value="InterPro"/>
</dbReference>
<dbReference type="PANTHER" id="PTHR43695:SF1">
    <property type="entry name" value="RHAMNOGALACTURONAN ACETYLESTERASE"/>
    <property type="match status" value="1"/>
</dbReference>
<dbReference type="InterPro" id="IPR049033">
    <property type="entry name" value="AGA-YXIM_GBD"/>
</dbReference>
<dbReference type="GO" id="GO:0000272">
    <property type="term" value="P:polysaccharide catabolic process"/>
    <property type="evidence" value="ECO:0007669"/>
    <property type="project" value="InterPro"/>
</dbReference>
<dbReference type="Gene3D" id="1.10.1330.10">
    <property type="entry name" value="Dockerin domain"/>
    <property type="match status" value="1"/>
</dbReference>
<dbReference type="InterPro" id="IPR036439">
    <property type="entry name" value="Dockerin_dom_sf"/>
</dbReference>
<dbReference type="SUPFAM" id="SSF50370">
    <property type="entry name" value="Ricin B-like lectins"/>
    <property type="match status" value="1"/>
</dbReference>
<feature type="domain" description="CBM6" evidence="4">
    <location>
        <begin position="639"/>
        <end position="774"/>
    </location>
</feature>
<dbReference type="InterPro" id="IPR036514">
    <property type="entry name" value="SGNH_hydro_sf"/>
</dbReference>
<comment type="similarity">
    <text evidence="1">Belongs to the 'GDSL' lipolytic enzyme family.</text>
</comment>
<dbReference type="STRING" id="246199.CUS_6391"/>
<reference evidence="6 7" key="1">
    <citation type="submission" date="2011-02" db="EMBL/GenBank/DDBJ databases">
        <authorList>
            <person name="Nelson K.E."/>
            <person name="Sutton G."/>
            <person name="Torralba M."/>
            <person name="Durkin S."/>
            <person name="Harkins D."/>
            <person name="Montgomery R."/>
            <person name="Ziemer C."/>
            <person name="Klaassens E."/>
            <person name="Ocuiv P."/>
            <person name="Morrison M."/>
        </authorList>
    </citation>
    <scope>NUCLEOTIDE SEQUENCE [LARGE SCALE GENOMIC DNA]</scope>
    <source>
        <strain evidence="6 7">8</strain>
    </source>
</reference>
<evidence type="ECO:0000256" key="2">
    <source>
        <dbReference type="ARBA" id="ARBA00022801"/>
    </source>
</evidence>
<name>E9SGH2_RUMAL</name>
<dbReference type="Proteomes" id="UP000004259">
    <property type="component" value="Unassembled WGS sequence"/>
</dbReference>
<dbReference type="Gene3D" id="3.40.50.1110">
    <property type="entry name" value="SGNH hydrolase"/>
    <property type="match status" value="2"/>
</dbReference>
<feature type="signal peptide" evidence="3">
    <location>
        <begin position="1"/>
        <end position="21"/>
    </location>
</feature>
<dbReference type="CDD" id="cd00161">
    <property type="entry name" value="beta-trefoil_Ricin-like"/>
    <property type="match status" value="1"/>
</dbReference>
<dbReference type="InterPro" id="IPR037459">
    <property type="entry name" value="RhgT-like"/>
</dbReference>
<dbReference type="InterPro" id="IPR016134">
    <property type="entry name" value="Dockerin_dom"/>
</dbReference>
<feature type="chain" id="PRO_5038739315" evidence="3">
    <location>
        <begin position="22"/>
        <end position="1028"/>
    </location>
</feature>
<dbReference type="Pfam" id="PF21254">
    <property type="entry name" value="AGA-YXIM_GBD"/>
    <property type="match status" value="1"/>
</dbReference>
<dbReference type="CDD" id="cd14256">
    <property type="entry name" value="Dockerin_I"/>
    <property type="match status" value="1"/>
</dbReference>